<dbReference type="PANTHER" id="PTHR45184:SF1">
    <property type="entry name" value="DNAJ PROTEIN ERDJ3A"/>
    <property type="match status" value="1"/>
</dbReference>
<accession>A0AAP0LD82</accession>
<proteinExistence type="predicted"/>
<evidence type="ECO:0000313" key="4">
    <source>
        <dbReference type="Proteomes" id="UP001420932"/>
    </source>
</evidence>
<evidence type="ECO:0000256" key="1">
    <source>
        <dbReference type="SAM" id="Coils"/>
    </source>
</evidence>
<gene>
    <name evidence="3" type="ORF">Syun_000232</name>
</gene>
<keyword evidence="4" id="KW-1185">Reference proteome</keyword>
<dbReference type="EMBL" id="JBBNAF010000001">
    <property type="protein sequence ID" value="KAK9168092.1"/>
    <property type="molecule type" value="Genomic_DNA"/>
</dbReference>
<dbReference type="AlphaFoldDB" id="A0AAP0LD82"/>
<dbReference type="SUPFAM" id="SSF52833">
    <property type="entry name" value="Thioredoxin-like"/>
    <property type="match status" value="1"/>
</dbReference>
<sequence length="518" mass="57135">MKSNRNPELRTRNFATIQQLVQQMHSPLKINTFYKQAILTENEENRRPGGPGSSGFTFGGPGSGNFNFKSGAHGNSKSFSYSFGNPSSKSESESSFGHGMSDMFMNLIFGGGKKGGSQFESDGFGGASGRQFGSGRSTPSHIQAVNSQLYAKEIADQGFTWLLLSYTPAIKGYHVLESMVEEVATSLEGAMKAGSINCQKQSSFCKELGVNPSRSARIFVYSYRGSDKGSLVEYKGDWEPKALKVFCQDHLPRFSRRIDVGNLDFSLSKEDLPRVLLFSTKKDTPVIWRAVSGLYRKRILFYDAEVHDVSNPILKKLGVDALPAIIGWLSNGEKRVLRTGITVKNLKSAVSDLSGLLDSFEKENKKAVQARKSQQKESEVNQIPLLTGSNLDSLCGERTPVCIIGAFRSLKGKEKIVSILSAVSLEKTLTRQQNQASGTGDSISYVLLDAKKQQRFLDAMDSSGFKSKDKLIVAYKPRRGKFATFTNELTTEEVERFIGSVLNGDVQFSKIRQKPYVE</sequence>
<dbReference type="InterPro" id="IPR036249">
    <property type="entry name" value="Thioredoxin-like_sf"/>
</dbReference>
<dbReference type="InterPro" id="IPR052842">
    <property type="entry name" value="ER_Co-chaperone"/>
</dbReference>
<dbReference type="PANTHER" id="PTHR45184">
    <property type="entry name" value="DNAJ PROTEIN ERDJ3A"/>
    <property type="match status" value="1"/>
</dbReference>
<dbReference type="Proteomes" id="UP001420932">
    <property type="component" value="Unassembled WGS sequence"/>
</dbReference>
<feature type="coiled-coil region" evidence="1">
    <location>
        <begin position="343"/>
        <end position="377"/>
    </location>
</feature>
<name>A0AAP0LD82_9MAGN</name>
<evidence type="ECO:0000256" key="2">
    <source>
        <dbReference type="SAM" id="MobiDB-lite"/>
    </source>
</evidence>
<evidence type="ECO:0000313" key="3">
    <source>
        <dbReference type="EMBL" id="KAK9168092.1"/>
    </source>
</evidence>
<comment type="caution">
    <text evidence="3">The sequence shown here is derived from an EMBL/GenBank/DDBJ whole genome shotgun (WGS) entry which is preliminary data.</text>
</comment>
<dbReference type="Gene3D" id="3.40.30.10">
    <property type="entry name" value="Glutaredoxin"/>
    <property type="match status" value="1"/>
</dbReference>
<organism evidence="3 4">
    <name type="scientific">Stephania yunnanensis</name>
    <dbReference type="NCBI Taxonomy" id="152371"/>
    <lineage>
        <taxon>Eukaryota</taxon>
        <taxon>Viridiplantae</taxon>
        <taxon>Streptophyta</taxon>
        <taxon>Embryophyta</taxon>
        <taxon>Tracheophyta</taxon>
        <taxon>Spermatophyta</taxon>
        <taxon>Magnoliopsida</taxon>
        <taxon>Ranunculales</taxon>
        <taxon>Menispermaceae</taxon>
        <taxon>Menispermoideae</taxon>
        <taxon>Cissampelideae</taxon>
        <taxon>Stephania</taxon>
    </lineage>
</organism>
<feature type="region of interest" description="Disordered" evidence="2">
    <location>
        <begin position="119"/>
        <end position="139"/>
    </location>
</feature>
<reference evidence="3 4" key="1">
    <citation type="submission" date="2024-01" db="EMBL/GenBank/DDBJ databases">
        <title>Genome assemblies of Stephania.</title>
        <authorList>
            <person name="Yang L."/>
        </authorList>
    </citation>
    <scope>NUCLEOTIDE SEQUENCE [LARGE SCALE GENOMIC DNA]</scope>
    <source>
        <strain evidence="3">YNDBR</strain>
        <tissue evidence="3">Leaf</tissue>
    </source>
</reference>
<evidence type="ECO:0008006" key="5">
    <source>
        <dbReference type="Google" id="ProtNLM"/>
    </source>
</evidence>
<protein>
    <recommendedName>
        <fullName evidence="5">DnaJ protein ERDJ3A</fullName>
    </recommendedName>
</protein>
<keyword evidence="1" id="KW-0175">Coiled coil</keyword>